<organism evidence="1 2">
    <name type="scientific">Leptospirillum ferriphilum YSK</name>
    <dbReference type="NCBI Taxonomy" id="1441628"/>
    <lineage>
        <taxon>Bacteria</taxon>
        <taxon>Pseudomonadati</taxon>
        <taxon>Nitrospirota</taxon>
        <taxon>Nitrospiria</taxon>
        <taxon>Nitrospirales</taxon>
        <taxon>Nitrospiraceae</taxon>
        <taxon>Leptospirillum</taxon>
    </lineage>
</organism>
<reference evidence="2" key="1">
    <citation type="submission" date="2014-02" db="EMBL/GenBank/DDBJ databases">
        <title>Complete genome sequence and comparative genomic analysis of the nitrogen-fixing bacterium Leptospirillum ferriphilum YSK.</title>
        <authorList>
            <person name="Guo X."/>
            <person name="Yin H."/>
            <person name="Liang Y."/>
            <person name="Hu Q."/>
            <person name="Ma L."/>
            <person name="Xiao Y."/>
            <person name="Zhang X."/>
            <person name="Qiu G."/>
            <person name="Liu X."/>
        </authorList>
    </citation>
    <scope>NUCLEOTIDE SEQUENCE [LARGE SCALE GENOMIC DNA]</scope>
    <source>
        <strain evidence="2">YSK</strain>
    </source>
</reference>
<accession>A0A059Y1V7</accession>
<protein>
    <submittedName>
        <fullName evidence="1">Uncharacterized protein</fullName>
    </submittedName>
</protein>
<evidence type="ECO:0000313" key="1">
    <source>
        <dbReference type="EMBL" id="AIA31556.1"/>
    </source>
</evidence>
<dbReference type="HOGENOM" id="CLU_096774_0_0_0"/>
<proteinExistence type="predicted"/>
<name>A0A059Y1V7_9BACT</name>
<sequence length="180" mass="21036">MVHRWTINQNLDPLRKILTWVGEEFEEVVLIPQDIQVKDWFPTSNLFLLYSSSKSIRILLRQKISPLIPAGARSLVNPTNLPFLKWFDIPKGTGIVDKLTSNPLFRIPRNLFDKFWSDSSVSLEEFDQILGLMGEKHLKGKSPRKDSMTWEDFYREMERRGLRPEDVFAMLDVTNGRKSK</sequence>
<dbReference type="EMBL" id="CP007243">
    <property type="protein sequence ID" value="AIA31556.1"/>
    <property type="molecule type" value="Genomic_DNA"/>
</dbReference>
<dbReference type="AlphaFoldDB" id="A0A059Y1V7"/>
<dbReference type="KEGG" id="lfp:Y981_03490"/>
<keyword evidence="2" id="KW-1185">Reference proteome</keyword>
<evidence type="ECO:0000313" key="2">
    <source>
        <dbReference type="Proteomes" id="UP000027059"/>
    </source>
</evidence>
<gene>
    <name evidence="1" type="ORF">Y981_03490</name>
</gene>
<dbReference type="Proteomes" id="UP000027059">
    <property type="component" value="Chromosome"/>
</dbReference>
<reference evidence="1 2" key="2">
    <citation type="journal article" date="2015" name="Biomed. Res. Int.">
        <title>Effects of Arsenite Resistance on the Growth and Functional Gene Expression of Leptospirillum ferriphilum and Acidithiobacillus thiooxidans in Pure Culture and Coculture.</title>
        <authorList>
            <person name="Jiang H."/>
            <person name="Liang Y."/>
            <person name="Yin H."/>
            <person name="Xiao Y."/>
            <person name="Guo X."/>
            <person name="Xu Y."/>
            <person name="Hu Q."/>
            <person name="Liu H."/>
            <person name="Liu X."/>
        </authorList>
    </citation>
    <scope>NUCLEOTIDE SEQUENCE [LARGE SCALE GENOMIC DNA]</scope>
    <source>
        <strain evidence="1 2">YSK</strain>
    </source>
</reference>